<reference evidence="10 11" key="1">
    <citation type="submission" date="2016-04" db="EMBL/GenBank/DDBJ databases">
        <title>A degradative enzymes factory behind the ericoid mycorrhizal symbiosis.</title>
        <authorList>
            <consortium name="DOE Joint Genome Institute"/>
            <person name="Martino E."/>
            <person name="Morin E."/>
            <person name="Grelet G."/>
            <person name="Kuo A."/>
            <person name="Kohler A."/>
            <person name="Daghino S."/>
            <person name="Barry K."/>
            <person name="Choi C."/>
            <person name="Cichocki N."/>
            <person name="Clum A."/>
            <person name="Copeland A."/>
            <person name="Hainaut M."/>
            <person name="Haridas S."/>
            <person name="Labutti K."/>
            <person name="Lindquist E."/>
            <person name="Lipzen A."/>
            <person name="Khouja H.-R."/>
            <person name="Murat C."/>
            <person name="Ohm R."/>
            <person name="Olson A."/>
            <person name="Spatafora J."/>
            <person name="Veneault-Fourrey C."/>
            <person name="Henrissat B."/>
            <person name="Grigoriev I."/>
            <person name="Martin F."/>
            <person name="Perotto S."/>
        </authorList>
    </citation>
    <scope>NUCLEOTIDE SEQUENCE [LARGE SCALE GENOMIC DNA]</scope>
    <source>
        <strain evidence="10 11">F</strain>
    </source>
</reference>
<evidence type="ECO:0000256" key="7">
    <source>
        <dbReference type="RuleBase" id="RU003346"/>
    </source>
</evidence>
<comment type="subcellular location">
    <subcellularLocation>
        <location evidence="1">Membrane</location>
        <topology evidence="1">Multi-pass membrane protein</topology>
    </subcellularLocation>
</comment>
<dbReference type="InterPro" id="IPR005829">
    <property type="entry name" value="Sugar_transporter_CS"/>
</dbReference>
<feature type="transmembrane region" description="Helical" evidence="8">
    <location>
        <begin position="101"/>
        <end position="122"/>
    </location>
</feature>
<proteinExistence type="inferred from homology"/>
<dbReference type="NCBIfam" id="TIGR00879">
    <property type="entry name" value="SP"/>
    <property type="match status" value="1"/>
</dbReference>
<dbReference type="FunFam" id="1.20.1250.20:FF:000078">
    <property type="entry name" value="MFS maltose transporter, putative"/>
    <property type="match status" value="1"/>
</dbReference>
<dbReference type="PRINTS" id="PR00171">
    <property type="entry name" value="SUGRTRNSPORT"/>
</dbReference>
<dbReference type="AlphaFoldDB" id="A0A2J6QZK0"/>
<feature type="transmembrane region" description="Helical" evidence="8">
    <location>
        <begin position="223"/>
        <end position="240"/>
    </location>
</feature>
<dbReference type="PROSITE" id="PS50850">
    <property type="entry name" value="MFS"/>
    <property type="match status" value="1"/>
</dbReference>
<keyword evidence="4 8" id="KW-0812">Transmembrane</keyword>
<feature type="transmembrane region" description="Helical" evidence="8">
    <location>
        <begin position="344"/>
        <end position="363"/>
    </location>
</feature>
<feature type="transmembrane region" description="Helical" evidence="8">
    <location>
        <begin position="154"/>
        <end position="175"/>
    </location>
</feature>
<dbReference type="InterPro" id="IPR050360">
    <property type="entry name" value="MFS_Sugar_Transporters"/>
</dbReference>
<evidence type="ECO:0000256" key="6">
    <source>
        <dbReference type="ARBA" id="ARBA00023136"/>
    </source>
</evidence>
<dbReference type="EMBL" id="KZ613961">
    <property type="protein sequence ID" value="PMD31661.1"/>
    <property type="molecule type" value="Genomic_DNA"/>
</dbReference>
<dbReference type="SUPFAM" id="SSF103473">
    <property type="entry name" value="MFS general substrate transporter"/>
    <property type="match status" value="1"/>
</dbReference>
<keyword evidence="6 8" id="KW-0472">Membrane</keyword>
<feature type="transmembrane region" description="Helical" evidence="8">
    <location>
        <begin position="470"/>
        <end position="489"/>
    </location>
</feature>
<evidence type="ECO:0000256" key="8">
    <source>
        <dbReference type="SAM" id="Phobius"/>
    </source>
</evidence>
<keyword evidence="5 8" id="KW-1133">Transmembrane helix</keyword>
<feature type="transmembrane region" description="Helical" evidence="8">
    <location>
        <begin position="302"/>
        <end position="324"/>
    </location>
</feature>
<dbReference type="Proteomes" id="UP000235786">
    <property type="component" value="Unassembled WGS sequence"/>
</dbReference>
<feature type="domain" description="Major facilitator superfamily (MFS) profile" evidence="9">
    <location>
        <begin position="54"/>
        <end position="493"/>
    </location>
</feature>
<evidence type="ECO:0000256" key="1">
    <source>
        <dbReference type="ARBA" id="ARBA00004141"/>
    </source>
</evidence>
<evidence type="ECO:0000259" key="9">
    <source>
        <dbReference type="PROSITE" id="PS50850"/>
    </source>
</evidence>
<dbReference type="PROSITE" id="PS00217">
    <property type="entry name" value="SUGAR_TRANSPORT_2"/>
    <property type="match status" value="1"/>
</dbReference>
<dbReference type="InterPro" id="IPR036259">
    <property type="entry name" value="MFS_trans_sf"/>
</dbReference>
<gene>
    <name evidence="10" type="ORF">L207DRAFT_640504</name>
</gene>
<dbReference type="InterPro" id="IPR003663">
    <property type="entry name" value="Sugar/inositol_transpt"/>
</dbReference>
<dbReference type="PANTHER" id="PTHR48022">
    <property type="entry name" value="PLASTIDIC GLUCOSE TRANSPORTER 4"/>
    <property type="match status" value="1"/>
</dbReference>
<keyword evidence="11" id="KW-1185">Reference proteome</keyword>
<evidence type="ECO:0000256" key="3">
    <source>
        <dbReference type="ARBA" id="ARBA00022448"/>
    </source>
</evidence>
<evidence type="ECO:0000313" key="11">
    <source>
        <dbReference type="Proteomes" id="UP000235786"/>
    </source>
</evidence>
<protein>
    <submittedName>
        <fullName evidence="10">General substrate transporter</fullName>
    </submittedName>
</protein>
<organism evidence="10 11">
    <name type="scientific">Hyaloscypha variabilis (strain UAMH 11265 / GT02V1 / F)</name>
    <name type="common">Meliniomyces variabilis</name>
    <dbReference type="NCBI Taxonomy" id="1149755"/>
    <lineage>
        <taxon>Eukaryota</taxon>
        <taxon>Fungi</taxon>
        <taxon>Dikarya</taxon>
        <taxon>Ascomycota</taxon>
        <taxon>Pezizomycotina</taxon>
        <taxon>Leotiomycetes</taxon>
        <taxon>Helotiales</taxon>
        <taxon>Hyaloscyphaceae</taxon>
        <taxon>Hyaloscypha</taxon>
        <taxon>Hyaloscypha variabilis</taxon>
    </lineage>
</organism>
<sequence length="524" mass="56839">MSGRQEIKTESDVADVTIHDEDLTKRDEAAVAVAEEHRLSMGDVLRNDKRIVWWCFFFAMSAVGWGFDAQVNGAMISVPAFRLKFGFMYEGSPVLAASWQAAFNSVSSVGQFFGGFFCSWLADRLGRKPALLVGLVLATGGIFGEVFANKNVEFLIGKLILGIGLGFYLTVGPLYCSEVSPVVFRGITTAGINFAIVIGQLLSNAAIKGFGARTDSWAYRGPFMIQLLFVGSLAVGLPFAPESPWYFVRKGRLEDARKSLQSLYGPDVNVGPKLAIIVKTVDEDMELTSSAKWIHCFQGTNLIRTIISMGVFACQHLTGIVFVLGFSTYFFELAGLSDSDSFDLGVGVTSCGVVGNLISWAVLNNFGRRKSFVSGMVALTIVLLLIGIMDVIPTPAAKWVQASLTVVYALFYQMSIGAIAFAILGEASSPSLRAKTIGLATATQSVFGTVMNVVVPYLVNPDKANLKGKVGFIFGGLSAAATLWSFFYIPELKGRTFDEIDHMFQNRVNPREMASYTFSGTDRS</sequence>
<keyword evidence="3 7" id="KW-0813">Transport</keyword>
<dbReference type="GO" id="GO:0016020">
    <property type="term" value="C:membrane"/>
    <property type="evidence" value="ECO:0007669"/>
    <property type="project" value="UniProtKB-SubCell"/>
</dbReference>
<feature type="transmembrane region" description="Helical" evidence="8">
    <location>
        <begin position="404"/>
        <end position="425"/>
    </location>
</feature>
<dbReference type="PANTHER" id="PTHR48022:SF51">
    <property type="entry name" value="ALPHA-GLUCOSIDE TRANSPORTER, PUTATIVE (AFU_ORTHOLOGUE AFUA_6G11920)-RELATED"/>
    <property type="match status" value="1"/>
</dbReference>
<dbReference type="OrthoDB" id="6612291at2759"/>
<comment type="similarity">
    <text evidence="2 7">Belongs to the major facilitator superfamily. Sugar transporter (TC 2.A.1.1) family.</text>
</comment>
<evidence type="ECO:0000256" key="5">
    <source>
        <dbReference type="ARBA" id="ARBA00022989"/>
    </source>
</evidence>
<dbReference type="GO" id="GO:0005351">
    <property type="term" value="F:carbohydrate:proton symporter activity"/>
    <property type="evidence" value="ECO:0007669"/>
    <property type="project" value="TreeGrafter"/>
</dbReference>
<feature type="transmembrane region" description="Helical" evidence="8">
    <location>
        <begin position="51"/>
        <end position="81"/>
    </location>
</feature>
<dbReference type="InterPro" id="IPR020846">
    <property type="entry name" value="MFS_dom"/>
</dbReference>
<evidence type="ECO:0000256" key="2">
    <source>
        <dbReference type="ARBA" id="ARBA00010992"/>
    </source>
</evidence>
<dbReference type="Pfam" id="PF00083">
    <property type="entry name" value="Sugar_tr"/>
    <property type="match status" value="1"/>
</dbReference>
<dbReference type="Gene3D" id="1.20.1250.20">
    <property type="entry name" value="MFS general substrate transporter like domains"/>
    <property type="match status" value="1"/>
</dbReference>
<dbReference type="InterPro" id="IPR005828">
    <property type="entry name" value="MFS_sugar_transport-like"/>
</dbReference>
<evidence type="ECO:0000313" key="10">
    <source>
        <dbReference type="EMBL" id="PMD31661.1"/>
    </source>
</evidence>
<feature type="transmembrane region" description="Helical" evidence="8">
    <location>
        <begin position="372"/>
        <end position="392"/>
    </location>
</feature>
<accession>A0A2J6QZK0</accession>
<feature type="transmembrane region" description="Helical" evidence="8">
    <location>
        <begin position="437"/>
        <end position="458"/>
    </location>
</feature>
<feature type="transmembrane region" description="Helical" evidence="8">
    <location>
        <begin position="182"/>
        <end position="203"/>
    </location>
</feature>
<name>A0A2J6QZK0_HYAVF</name>
<evidence type="ECO:0000256" key="4">
    <source>
        <dbReference type="ARBA" id="ARBA00022692"/>
    </source>
</evidence>
<feature type="transmembrane region" description="Helical" evidence="8">
    <location>
        <begin position="129"/>
        <end position="148"/>
    </location>
</feature>